<organism evidence="2 3">
    <name type="scientific">Paraburkholderia unamae</name>
    <dbReference type="NCBI Taxonomy" id="219649"/>
    <lineage>
        <taxon>Bacteria</taxon>
        <taxon>Pseudomonadati</taxon>
        <taxon>Pseudomonadota</taxon>
        <taxon>Betaproteobacteria</taxon>
        <taxon>Burkholderiales</taxon>
        <taxon>Burkholderiaceae</taxon>
        <taxon>Paraburkholderia</taxon>
    </lineage>
</organism>
<proteinExistence type="predicted"/>
<dbReference type="EMBL" id="QEOB01000002">
    <property type="protein sequence ID" value="PVX86487.1"/>
    <property type="molecule type" value="Genomic_DNA"/>
</dbReference>
<gene>
    <name evidence="2" type="ORF">C7402_102323</name>
</gene>
<dbReference type="SUPFAM" id="SSF101967">
    <property type="entry name" value="Adhesin YadA, collagen-binding domain"/>
    <property type="match status" value="1"/>
</dbReference>
<evidence type="ECO:0008006" key="4">
    <source>
        <dbReference type="Google" id="ProtNLM"/>
    </source>
</evidence>
<dbReference type="InterPro" id="IPR011049">
    <property type="entry name" value="Serralysin-like_metalloprot_C"/>
</dbReference>
<protein>
    <recommendedName>
        <fullName evidence="4">Collagen triple helix repeat protein</fullName>
    </recommendedName>
</protein>
<feature type="region of interest" description="Disordered" evidence="1">
    <location>
        <begin position="51"/>
        <end position="103"/>
    </location>
</feature>
<comment type="caution">
    <text evidence="2">The sequence shown here is derived from an EMBL/GenBank/DDBJ whole genome shotgun (WGS) entry which is preliminary data.</text>
</comment>
<sequence>MGDMFYPGQPDYIDKLNLLAKNGGGAGAALSIGTVEEGDTAAASITGDVPNQKLNLTLPKGDKGDVGAKGDTGDAGPKGDTGDAGPKGDKGDAGAQGPAGVTPRGAWSGDAAYAVNDLATYAGSAWRRIDAGTTPTTPDADTANREIFVHAGADGSGGGGTGTVSVTAPLTSTGGSNPTLGINAATESASGSMSAADKTKLDGVAASAAAVGNVVGAALGGASAGTAATAARSDHVHPLPTAANVGAVAASAVGAANGVAPLDSTGKVAAAYLPSYVDDVLEYANLAAFPATGETGKIYVADDSGKIYRWSGSAYIEISASPGSTDAVPEGATNQYFTPSRVLATVLTGLSTATNAVITAADTVLSALGKLQSQISDFIAQKGTANGLATLGADGLVPTSQLPASSGGLADFTDTLSTAAPNDTVPVAALSASNAAVNVDVAYVPKGTGSFALAIADGTTTGGNKRGQRAIDLQAYRTDPAQVASGVRSIAAGSFNVVSGSAGAAIGSSNTVSGSLAVAVGSSNTASGGEAIAIGAGCVSSGYASVAAGQSATTNMIAGQVAFGHQSIGVGNTQFTFTGLQSSTTSALTLTATAENGSAAATNQLVLRNNSAVYVSLTAVARNASGTVAKAWKGDALVTRGASASTVAIVGSAISSPYASSAASAWTLALVADTTNGALQVNVTGVAATNIHWQVELQANEVM</sequence>
<name>A0ABX5KYE6_9BURK</name>
<accession>A0ABX5KYE6</accession>
<evidence type="ECO:0000313" key="2">
    <source>
        <dbReference type="EMBL" id="PVX86487.1"/>
    </source>
</evidence>
<dbReference type="Gene3D" id="2.150.10.10">
    <property type="entry name" value="Serralysin-like metalloprotease, C-terminal"/>
    <property type="match status" value="1"/>
</dbReference>
<evidence type="ECO:0000313" key="3">
    <source>
        <dbReference type="Proteomes" id="UP000245712"/>
    </source>
</evidence>
<evidence type="ECO:0000256" key="1">
    <source>
        <dbReference type="SAM" id="MobiDB-lite"/>
    </source>
</evidence>
<reference evidence="2 3" key="1">
    <citation type="submission" date="2018-05" db="EMBL/GenBank/DDBJ databases">
        <title>Genomic Encyclopedia of Type Strains, Phase IV (KMG-V): Genome sequencing to study the core and pangenomes of soil and plant-associated prokaryotes.</title>
        <authorList>
            <person name="Whitman W."/>
        </authorList>
    </citation>
    <scope>NUCLEOTIDE SEQUENCE [LARGE SCALE GENOMIC DNA]</scope>
    <source>
        <strain evidence="2 3">SCZa-39</strain>
    </source>
</reference>
<feature type="compositionally biased region" description="Basic and acidic residues" evidence="1">
    <location>
        <begin position="60"/>
        <end position="72"/>
    </location>
</feature>
<dbReference type="Proteomes" id="UP000245712">
    <property type="component" value="Unassembled WGS sequence"/>
</dbReference>
<keyword evidence="3" id="KW-1185">Reference proteome</keyword>
<dbReference type="RefSeq" id="WP_208948891.1">
    <property type="nucleotide sequence ID" value="NZ_QEOB01000002.1"/>
</dbReference>